<dbReference type="GO" id="GO:0004839">
    <property type="term" value="F:ubiquitin activating enzyme activity"/>
    <property type="evidence" value="ECO:0007669"/>
    <property type="project" value="TreeGrafter"/>
</dbReference>
<evidence type="ECO:0000256" key="2">
    <source>
        <dbReference type="ARBA" id="ARBA00005673"/>
    </source>
</evidence>
<dbReference type="Gene3D" id="3.10.290.60">
    <property type="entry name" value="Ubiquitin-activating enzyme E1, UFD domain"/>
    <property type="match status" value="1"/>
</dbReference>
<evidence type="ECO:0000256" key="1">
    <source>
        <dbReference type="ARBA" id="ARBA00004906"/>
    </source>
</evidence>
<dbReference type="Pfam" id="PF10585">
    <property type="entry name" value="UBA_E1_SCCH"/>
    <property type="match status" value="1"/>
</dbReference>
<dbReference type="AlphaFoldDB" id="A0A2H6N4N7"/>
<dbReference type="InterPro" id="IPR038252">
    <property type="entry name" value="UBA_E1_C_sf"/>
</dbReference>
<organism evidence="5">
    <name type="scientific">Micrurus carvalhoi</name>
    <dbReference type="NCBI Taxonomy" id="3147026"/>
    <lineage>
        <taxon>Eukaryota</taxon>
        <taxon>Metazoa</taxon>
        <taxon>Chordata</taxon>
        <taxon>Craniata</taxon>
        <taxon>Vertebrata</taxon>
        <taxon>Euteleostomi</taxon>
        <taxon>Lepidosauria</taxon>
        <taxon>Squamata</taxon>
        <taxon>Bifurcata</taxon>
        <taxon>Unidentata</taxon>
        <taxon>Episquamata</taxon>
        <taxon>Toxicofera</taxon>
        <taxon>Serpentes</taxon>
        <taxon>Colubroidea</taxon>
        <taxon>Elapidae</taxon>
        <taxon>Elapinae</taxon>
        <taxon>Micrurus</taxon>
    </lineage>
</organism>
<accession>A0A2H6N4N7</accession>
<evidence type="ECO:0000259" key="4">
    <source>
        <dbReference type="SMART" id="SM00985"/>
    </source>
</evidence>
<name>A0A2H6N4N7_9SAUR</name>
<dbReference type="InterPro" id="IPR018965">
    <property type="entry name" value="Ub-activating_enz_E1_C"/>
</dbReference>
<dbReference type="InterPro" id="IPR045886">
    <property type="entry name" value="ThiF/MoeB/HesA"/>
</dbReference>
<reference evidence="5" key="1">
    <citation type="submission" date="2017-07" db="EMBL/GenBank/DDBJ databases">
        <authorList>
            <person name="Mikheyev A."/>
            <person name="Grau M."/>
        </authorList>
    </citation>
    <scope>NUCLEOTIDE SEQUENCE</scope>
    <source>
        <tissue evidence="5">Venom_gland</tissue>
    </source>
</reference>
<dbReference type="GO" id="GO:0005737">
    <property type="term" value="C:cytoplasm"/>
    <property type="evidence" value="ECO:0007669"/>
    <property type="project" value="TreeGrafter"/>
</dbReference>
<comment type="similarity">
    <text evidence="2">Belongs to the ubiquitin-activating E1 family.</text>
</comment>
<dbReference type="GO" id="GO:0006974">
    <property type="term" value="P:DNA damage response"/>
    <property type="evidence" value="ECO:0007669"/>
    <property type="project" value="TreeGrafter"/>
</dbReference>
<sequence>MLPPQPLHMDYVVAAANLFAQTYGITGTRDREAIVELLCQVQVPEFTPKSGVRIHISDQELQNANASVDDSRLEELKSSLPSPQQLHDFRMFPIDFEKDDDTNFHMDFIVAASNLRAENYDIPPADRHKSKLIAGKIIPAIATTTAAVVGLVCLELYKVIQGHKRLESYKNGFLNLALPFFGFSDPICCPKNKYYNTEWTLWDRFEVQGIQPDGQEMTLREFLAYFKKEYKLEITMLSQGVSMLYSFFMQPAKLKERHDQPMTEIVTRVSKKKIGRHVKALVFELCCNDDSGEDTEVPYVRYTIR</sequence>
<dbReference type="PANTHER" id="PTHR10953">
    <property type="entry name" value="UBIQUITIN-ACTIVATING ENZYME E1"/>
    <property type="match status" value="1"/>
</dbReference>
<dbReference type="UniPathway" id="UPA00143"/>
<dbReference type="InterPro" id="IPR035985">
    <property type="entry name" value="Ubiquitin-activating_enz"/>
</dbReference>
<dbReference type="GO" id="GO:0006511">
    <property type="term" value="P:ubiquitin-dependent protein catabolic process"/>
    <property type="evidence" value="ECO:0007669"/>
    <property type="project" value="TreeGrafter"/>
</dbReference>
<protein>
    <recommendedName>
        <fullName evidence="4">Ubiquitin-activating enzyme E1 C-terminal domain-containing protein</fullName>
    </recommendedName>
</protein>
<dbReference type="Pfam" id="PF09358">
    <property type="entry name" value="E1_UFD"/>
    <property type="match status" value="1"/>
</dbReference>
<evidence type="ECO:0000313" key="5">
    <source>
        <dbReference type="EMBL" id="LAA24437.1"/>
    </source>
</evidence>
<dbReference type="EMBL" id="IACI01047412">
    <property type="protein sequence ID" value="LAA24437.1"/>
    <property type="molecule type" value="Transcribed_RNA"/>
</dbReference>
<proteinExistence type="inferred from homology"/>
<dbReference type="InterPro" id="IPR019572">
    <property type="entry name" value="UBA_E1_SCCH"/>
</dbReference>
<dbReference type="Gene3D" id="1.10.10.2660">
    <property type="entry name" value="Ubiquitin-activating enzyme E1, SCCH domain"/>
    <property type="match status" value="1"/>
</dbReference>
<comment type="pathway">
    <text evidence="1">Protein modification; protein ubiquitination.</text>
</comment>
<keyword evidence="3" id="KW-0436">Ligase</keyword>
<dbReference type="GO" id="GO:0005634">
    <property type="term" value="C:nucleus"/>
    <property type="evidence" value="ECO:0007669"/>
    <property type="project" value="TreeGrafter"/>
</dbReference>
<evidence type="ECO:0000256" key="3">
    <source>
        <dbReference type="ARBA" id="ARBA00022598"/>
    </source>
</evidence>
<dbReference type="PANTHER" id="PTHR10953:SF4">
    <property type="entry name" value="UBIQUITIN-ACTIVATING ENZYME E1 C-TERMINAL DOMAIN-CONTAINING PROTEIN"/>
    <property type="match status" value="1"/>
</dbReference>
<reference evidence="5" key="2">
    <citation type="submission" date="2017-12" db="EMBL/GenBank/DDBJ databases">
        <title>Coralsnake Venomics: Analyses of Venom Gland Transcriptomes and Proteomes of Six Brazilian Taxa.</title>
        <authorList>
            <person name="Aird S.D."/>
            <person name="Jorge da Silva N."/>
            <person name="Qiu L."/>
            <person name="Villar-Briones A."/>
            <person name="Aparecida-Saddi V."/>
            <person name="Campos-Telles M.P."/>
            <person name="Grau M."/>
            <person name="Mikheyev A.S."/>
        </authorList>
    </citation>
    <scope>NUCLEOTIDE SEQUENCE</scope>
    <source>
        <tissue evidence="5">Venom_gland</tissue>
    </source>
</reference>
<dbReference type="FunFam" id="3.10.290.60:FF:000002">
    <property type="entry name" value="Ubiquitin-like modifier-activating enzyme 1"/>
    <property type="match status" value="1"/>
</dbReference>
<feature type="domain" description="Ubiquitin-activating enzyme E1 C-terminal" evidence="4">
    <location>
        <begin position="169"/>
        <end position="300"/>
    </location>
</feature>
<dbReference type="SUPFAM" id="SSF69572">
    <property type="entry name" value="Activating enzymes of the ubiquitin-like proteins"/>
    <property type="match status" value="1"/>
</dbReference>
<dbReference type="SMART" id="SM00985">
    <property type="entry name" value="UBA_e1_C"/>
    <property type="match status" value="1"/>
</dbReference>
<dbReference type="InterPro" id="IPR042063">
    <property type="entry name" value="Ubi_acti_E1_SCCH"/>
</dbReference>